<keyword evidence="1" id="KW-1133">Transmembrane helix</keyword>
<protein>
    <submittedName>
        <fullName evidence="2">Uncharacterized protein</fullName>
    </submittedName>
</protein>
<evidence type="ECO:0000313" key="2">
    <source>
        <dbReference type="EMBL" id="RST60098.1"/>
    </source>
</evidence>
<feature type="transmembrane region" description="Helical" evidence="1">
    <location>
        <begin position="55"/>
        <end position="75"/>
    </location>
</feature>
<keyword evidence="1" id="KW-0472">Membrane</keyword>
<reference evidence="2 3" key="1">
    <citation type="submission" date="2018-12" db="EMBL/GenBank/DDBJ databases">
        <authorList>
            <person name="Sun L."/>
            <person name="Chen Z."/>
        </authorList>
    </citation>
    <scope>NUCLEOTIDE SEQUENCE [LARGE SCALE GENOMIC DNA]</scope>
    <source>
        <strain evidence="2 3">LMG 29736</strain>
    </source>
</reference>
<keyword evidence="1" id="KW-0812">Transmembrane</keyword>
<organism evidence="2 3">
    <name type="scientific">Siminovitchia terrae</name>
    <name type="common">Bacillus terrae</name>
    <dbReference type="NCBI Taxonomy" id="1914933"/>
    <lineage>
        <taxon>Bacteria</taxon>
        <taxon>Bacillati</taxon>
        <taxon>Bacillota</taxon>
        <taxon>Bacilli</taxon>
        <taxon>Bacillales</taxon>
        <taxon>Bacillaceae</taxon>
        <taxon>Siminovitchia</taxon>
    </lineage>
</organism>
<dbReference type="Proteomes" id="UP000287296">
    <property type="component" value="Unassembled WGS sequence"/>
</dbReference>
<evidence type="ECO:0000256" key="1">
    <source>
        <dbReference type="SAM" id="Phobius"/>
    </source>
</evidence>
<sequence length="222" mass="25674">MTKEWEWRSLRYSIYNEGFLALIGTMVGLFSFFLAVVFSLFFVVAVIKGFKGERLLLFILFLVAGIFAYTSYTLVSFKGDETQRMIGSKAINELDSSFVTISEGNGNYYNVIVKGRNYTFEVSDKGMYIVAIYKDESKIYEATEKNVDEWLLPDEKAATKKVREVTGNEDAFYVKYENGLILIESNNKIYKVSVEYMKEQDQYEVISILHNDEYIYKSNTSH</sequence>
<name>A0A429X9J9_SIMTE</name>
<comment type="caution">
    <text evidence="2">The sequence shown here is derived from an EMBL/GenBank/DDBJ whole genome shotgun (WGS) entry which is preliminary data.</text>
</comment>
<proteinExistence type="predicted"/>
<dbReference type="OrthoDB" id="9877551at2"/>
<evidence type="ECO:0000313" key="3">
    <source>
        <dbReference type="Proteomes" id="UP000287296"/>
    </source>
</evidence>
<gene>
    <name evidence="2" type="ORF">D5F11_008515</name>
</gene>
<accession>A0A429X9J9</accession>
<dbReference type="AlphaFoldDB" id="A0A429X9J9"/>
<dbReference type="EMBL" id="QYTW02000006">
    <property type="protein sequence ID" value="RST60098.1"/>
    <property type="molecule type" value="Genomic_DNA"/>
</dbReference>
<feature type="transmembrane region" description="Helical" evidence="1">
    <location>
        <begin position="20"/>
        <end position="43"/>
    </location>
</feature>
<dbReference type="RefSeq" id="WP_120117258.1">
    <property type="nucleotide sequence ID" value="NZ_QYTW02000006.1"/>
</dbReference>